<accession>A0AAV0G5Y3</accession>
<dbReference type="AlphaFoldDB" id="A0AAV0G5Y3"/>
<dbReference type="Proteomes" id="UP001152523">
    <property type="component" value="Unassembled WGS sequence"/>
</dbReference>
<keyword evidence="1" id="KW-0812">Transmembrane</keyword>
<comment type="caution">
    <text evidence="2">The sequence shown here is derived from an EMBL/GenBank/DDBJ whole genome shotgun (WGS) entry which is preliminary data.</text>
</comment>
<evidence type="ECO:0000313" key="2">
    <source>
        <dbReference type="EMBL" id="CAH9143245.1"/>
    </source>
</evidence>
<evidence type="ECO:0000313" key="3">
    <source>
        <dbReference type="Proteomes" id="UP001152523"/>
    </source>
</evidence>
<evidence type="ECO:0000256" key="1">
    <source>
        <dbReference type="SAM" id="Phobius"/>
    </source>
</evidence>
<keyword evidence="1" id="KW-1133">Transmembrane helix</keyword>
<feature type="transmembrane region" description="Helical" evidence="1">
    <location>
        <begin position="57"/>
        <end position="77"/>
    </location>
</feature>
<protein>
    <submittedName>
        <fullName evidence="2">Uncharacterized protein</fullName>
    </submittedName>
</protein>
<keyword evidence="1" id="KW-0472">Membrane</keyword>
<sequence length="99" mass="12027">MEVAPIVFDPGGDQRAMERWLMWRRVVQIQRLENEDEVLMARPPLEPPPWRSHAIRVWENVLFVVSVYFQSNLFYFFNFIDFRIKNKGVGYCLFQWLVF</sequence>
<organism evidence="2 3">
    <name type="scientific">Cuscuta epithymum</name>
    <dbReference type="NCBI Taxonomy" id="186058"/>
    <lineage>
        <taxon>Eukaryota</taxon>
        <taxon>Viridiplantae</taxon>
        <taxon>Streptophyta</taxon>
        <taxon>Embryophyta</taxon>
        <taxon>Tracheophyta</taxon>
        <taxon>Spermatophyta</taxon>
        <taxon>Magnoliopsida</taxon>
        <taxon>eudicotyledons</taxon>
        <taxon>Gunneridae</taxon>
        <taxon>Pentapetalae</taxon>
        <taxon>asterids</taxon>
        <taxon>lamiids</taxon>
        <taxon>Solanales</taxon>
        <taxon>Convolvulaceae</taxon>
        <taxon>Cuscuteae</taxon>
        <taxon>Cuscuta</taxon>
        <taxon>Cuscuta subgen. Cuscuta</taxon>
    </lineage>
</organism>
<gene>
    <name evidence="2" type="ORF">CEPIT_LOCUS40523</name>
</gene>
<dbReference type="EMBL" id="CAMAPF010001049">
    <property type="protein sequence ID" value="CAH9143245.1"/>
    <property type="molecule type" value="Genomic_DNA"/>
</dbReference>
<reference evidence="2" key="1">
    <citation type="submission" date="2022-07" db="EMBL/GenBank/DDBJ databases">
        <authorList>
            <person name="Macas J."/>
            <person name="Novak P."/>
            <person name="Neumann P."/>
        </authorList>
    </citation>
    <scope>NUCLEOTIDE SEQUENCE</scope>
</reference>
<proteinExistence type="predicted"/>
<keyword evidence="3" id="KW-1185">Reference proteome</keyword>
<name>A0AAV0G5Y3_9ASTE</name>